<comment type="caution">
    <text evidence="5">The sequence shown here is derived from an EMBL/GenBank/DDBJ whole genome shotgun (WGS) entry which is preliminary data.</text>
</comment>
<dbReference type="Pfam" id="PF07687">
    <property type="entry name" value="M20_dimer"/>
    <property type="match status" value="1"/>
</dbReference>
<dbReference type="GO" id="GO:0006508">
    <property type="term" value="P:proteolysis"/>
    <property type="evidence" value="ECO:0007669"/>
    <property type="project" value="UniProtKB-KW"/>
</dbReference>
<proteinExistence type="predicted"/>
<keyword evidence="2" id="KW-0479">Metal-binding</keyword>
<organism evidence="5 6">
    <name type="scientific">Georgenia soli</name>
    <dbReference type="NCBI Taxonomy" id="638953"/>
    <lineage>
        <taxon>Bacteria</taxon>
        <taxon>Bacillati</taxon>
        <taxon>Actinomycetota</taxon>
        <taxon>Actinomycetes</taxon>
        <taxon>Micrococcales</taxon>
        <taxon>Bogoriellaceae</taxon>
        <taxon>Georgenia</taxon>
    </lineage>
</organism>
<dbReference type="InterPro" id="IPR002933">
    <property type="entry name" value="Peptidase_M20"/>
</dbReference>
<gene>
    <name evidence="5" type="ORF">ATJ97_1449</name>
</gene>
<reference evidence="5 6" key="1">
    <citation type="submission" date="2017-10" db="EMBL/GenBank/DDBJ databases">
        <title>Sequencing the genomes of 1000 actinobacteria strains.</title>
        <authorList>
            <person name="Klenk H.-P."/>
        </authorList>
    </citation>
    <scope>NUCLEOTIDE SEQUENCE [LARGE SCALE GENOMIC DNA]</scope>
    <source>
        <strain evidence="5 6">DSM 21838</strain>
    </source>
</reference>
<dbReference type="PANTHER" id="PTHR43270">
    <property type="entry name" value="BETA-ALA-HIS DIPEPTIDASE"/>
    <property type="match status" value="1"/>
</dbReference>
<dbReference type="Pfam" id="PF01546">
    <property type="entry name" value="Peptidase_M20"/>
    <property type="match status" value="1"/>
</dbReference>
<dbReference type="RefSeq" id="WP_170037198.1">
    <property type="nucleotide sequence ID" value="NZ_PDJI01000004.1"/>
</dbReference>
<accession>A0A2A9EIQ1</accession>
<evidence type="ECO:0000259" key="4">
    <source>
        <dbReference type="Pfam" id="PF07687"/>
    </source>
</evidence>
<dbReference type="AlphaFoldDB" id="A0A2A9EIQ1"/>
<dbReference type="PANTHER" id="PTHR43270:SF12">
    <property type="entry name" value="SUCCINYL-DIAMINOPIMELATE DESUCCINYLASE"/>
    <property type="match status" value="1"/>
</dbReference>
<dbReference type="Proteomes" id="UP000222106">
    <property type="component" value="Unassembled WGS sequence"/>
</dbReference>
<dbReference type="EMBL" id="PDJI01000004">
    <property type="protein sequence ID" value="PFG38957.1"/>
    <property type="molecule type" value="Genomic_DNA"/>
</dbReference>
<name>A0A2A9EIQ1_9MICO</name>
<evidence type="ECO:0000313" key="6">
    <source>
        <dbReference type="Proteomes" id="UP000222106"/>
    </source>
</evidence>
<evidence type="ECO:0000256" key="2">
    <source>
        <dbReference type="ARBA" id="ARBA00022723"/>
    </source>
</evidence>
<evidence type="ECO:0000313" key="5">
    <source>
        <dbReference type="EMBL" id="PFG38957.1"/>
    </source>
</evidence>
<feature type="domain" description="Peptidase M20 dimerisation" evidence="4">
    <location>
        <begin position="208"/>
        <end position="357"/>
    </location>
</feature>
<dbReference type="SUPFAM" id="SSF55031">
    <property type="entry name" value="Bacterial exopeptidase dimerisation domain"/>
    <property type="match status" value="1"/>
</dbReference>
<evidence type="ECO:0000256" key="1">
    <source>
        <dbReference type="ARBA" id="ARBA00022670"/>
    </source>
</evidence>
<evidence type="ECO:0000256" key="3">
    <source>
        <dbReference type="ARBA" id="ARBA00022801"/>
    </source>
</evidence>
<dbReference type="InterPro" id="IPR011650">
    <property type="entry name" value="Peptidase_M20_dimer"/>
</dbReference>
<keyword evidence="6" id="KW-1185">Reference proteome</keyword>
<keyword evidence="1" id="KW-0645">Protease</keyword>
<dbReference type="Gene3D" id="3.30.70.360">
    <property type="match status" value="1"/>
</dbReference>
<dbReference type="SUPFAM" id="SSF53187">
    <property type="entry name" value="Zn-dependent exopeptidases"/>
    <property type="match status" value="1"/>
</dbReference>
<dbReference type="GO" id="GO:0008233">
    <property type="term" value="F:peptidase activity"/>
    <property type="evidence" value="ECO:0007669"/>
    <property type="project" value="UniProtKB-KW"/>
</dbReference>
<keyword evidence="3" id="KW-0378">Hydrolase</keyword>
<dbReference type="InterPro" id="IPR051458">
    <property type="entry name" value="Cyt/Met_Dipeptidase"/>
</dbReference>
<dbReference type="InterPro" id="IPR036264">
    <property type="entry name" value="Bact_exopeptidase_dim_dom"/>
</dbReference>
<dbReference type="GO" id="GO:0046872">
    <property type="term" value="F:metal ion binding"/>
    <property type="evidence" value="ECO:0007669"/>
    <property type="project" value="UniProtKB-KW"/>
</dbReference>
<protein>
    <submittedName>
        <fullName evidence="5">Acetylornithine deacetylase/succinyl-diaminopimelate desuccinylase-like protein</fullName>
    </submittedName>
</protein>
<dbReference type="Gene3D" id="3.40.630.10">
    <property type="entry name" value="Zn peptidases"/>
    <property type="match status" value="1"/>
</dbReference>
<sequence length="472" mass="49897">MDADEHAGRVHRFLDDRAGDVTGMLQDWVRIPSVAGGDDGAAQVERSAVWLADALRDTGFPEVELWRADGTTAVHAQWCAAPGAPTVLVYSHHDVRAAKRQNWEVTRPFDPVLRDGRVYGRGTSDAKGQVLAHLWGVRAHLAATGADAPAVNLKLLVEGEEETGSAHLAELLAQHRDRLAADLVVFSDTLLWSADHPAVCTSMRGTMLARLEVRGTEVDVHSGDVSGAAPNAALELARLIAGLHDGEGRVAVPGFYDAVAEPDASRRAELAALPFDEADWLRRSGTGAVVGEPGYTVLERLWLRPAVEVLKVAAGDPGDTARAVIPSTASADISIRYVPDQDAATIADELERWVARTIGPGVRYELSVSEGTAQDPYVTPDVPAVQALSRAMARGFRSDGVGRMGNAGGGPAVLLGETIGAPVVFFGTGLVEDRWHDSDESVSSSVLHAGAATLACLWEELGTRAPGGPSVP</sequence>